<dbReference type="Gene3D" id="2.60.40.10">
    <property type="entry name" value="Immunoglobulins"/>
    <property type="match status" value="2"/>
</dbReference>
<name>A0A1E1WQ67_PECGO</name>
<feature type="non-terminal residue" evidence="4">
    <location>
        <position position="223"/>
    </location>
</feature>
<reference evidence="4" key="1">
    <citation type="submission" date="2015-09" db="EMBL/GenBank/DDBJ databases">
        <title>De novo assembly of Pectinophora gossypiella (Pink Bollworm) gut transcriptome.</title>
        <authorList>
            <person name="Tassone E.E."/>
        </authorList>
    </citation>
    <scope>NUCLEOTIDE SEQUENCE</scope>
</reference>
<evidence type="ECO:0008006" key="5">
    <source>
        <dbReference type="Google" id="ProtNLM"/>
    </source>
</evidence>
<feature type="non-terminal residue" evidence="4">
    <location>
        <position position="1"/>
    </location>
</feature>
<dbReference type="SUPFAM" id="SSF48726">
    <property type="entry name" value="Immunoglobulin"/>
    <property type="match status" value="1"/>
</dbReference>
<dbReference type="PROSITE" id="PS50853">
    <property type="entry name" value="FN3"/>
    <property type="match status" value="1"/>
</dbReference>
<organism evidence="4">
    <name type="scientific">Pectinophora gossypiella</name>
    <name type="common">Cotton pink bollworm</name>
    <name type="synonym">Depressaria gossypiella</name>
    <dbReference type="NCBI Taxonomy" id="13191"/>
    <lineage>
        <taxon>Eukaryota</taxon>
        <taxon>Metazoa</taxon>
        <taxon>Ecdysozoa</taxon>
        <taxon>Arthropoda</taxon>
        <taxon>Hexapoda</taxon>
        <taxon>Insecta</taxon>
        <taxon>Pterygota</taxon>
        <taxon>Neoptera</taxon>
        <taxon>Endopterygota</taxon>
        <taxon>Lepidoptera</taxon>
        <taxon>Glossata</taxon>
        <taxon>Ditrysia</taxon>
        <taxon>Gelechioidea</taxon>
        <taxon>Gelechiidae</taxon>
        <taxon>Apatetrinae</taxon>
        <taxon>Pectinophora</taxon>
    </lineage>
</organism>
<dbReference type="OrthoDB" id="6058203at2759"/>
<proteinExistence type="predicted"/>
<dbReference type="InterPro" id="IPR036116">
    <property type="entry name" value="FN3_sf"/>
</dbReference>
<protein>
    <recommendedName>
        <fullName evidence="5">Fibronectin type-III domain-containing protein</fullName>
    </recommendedName>
</protein>
<accession>A0A1E1WQ67</accession>
<dbReference type="SUPFAM" id="SSF49265">
    <property type="entry name" value="Fibronectin type III"/>
    <property type="match status" value="1"/>
</dbReference>
<gene>
    <name evidence="4" type="ORF">g.19864</name>
</gene>
<evidence type="ECO:0000256" key="1">
    <source>
        <dbReference type="ARBA" id="ARBA00022737"/>
    </source>
</evidence>
<dbReference type="PANTHER" id="PTHR46708">
    <property type="entry name" value="TENASCIN"/>
    <property type="match status" value="1"/>
</dbReference>
<sequence length="223" mass="25172">VATKTRYEVNSTSDDHGHDVTLKCVFDMYFDPGEVIWIQPDKEMTTRNATRSKHNDRHVESTYDINKVAYKDNGIHQCIAFDTATSKNVTGEINLVVYTDPSVKHLEVIGISRTQLYVNWTIDPGNSKIVRYYLAYSKLNENGFQFTGDQIETNSTSYVINKLNASTTYQVKLEVKTIHGRTQAPITNGTTLEKDPVFVPNISIKGFSATSVTIGWDPPREIE</sequence>
<dbReference type="PANTHER" id="PTHR46708:SF2">
    <property type="entry name" value="FIBRONECTIN TYPE-III DOMAIN-CONTAINING PROTEIN"/>
    <property type="match status" value="1"/>
</dbReference>
<dbReference type="InterPro" id="IPR036179">
    <property type="entry name" value="Ig-like_dom_sf"/>
</dbReference>
<dbReference type="InterPro" id="IPR050991">
    <property type="entry name" value="ECM_Regulatory_Proteins"/>
</dbReference>
<dbReference type="EMBL" id="GDQN01002083">
    <property type="protein sequence ID" value="JAT88971.1"/>
    <property type="molecule type" value="Transcribed_RNA"/>
</dbReference>
<dbReference type="InterPro" id="IPR007110">
    <property type="entry name" value="Ig-like_dom"/>
</dbReference>
<dbReference type="CDD" id="cd00063">
    <property type="entry name" value="FN3"/>
    <property type="match status" value="1"/>
</dbReference>
<dbReference type="InterPro" id="IPR013783">
    <property type="entry name" value="Ig-like_fold"/>
</dbReference>
<dbReference type="AlphaFoldDB" id="A0A1E1WQ67"/>
<dbReference type="SMART" id="SM00060">
    <property type="entry name" value="FN3"/>
    <property type="match status" value="1"/>
</dbReference>
<evidence type="ECO:0000259" key="3">
    <source>
        <dbReference type="PROSITE" id="PS50853"/>
    </source>
</evidence>
<dbReference type="Pfam" id="PF00041">
    <property type="entry name" value="fn3"/>
    <property type="match status" value="1"/>
</dbReference>
<feature type="domain" description="Fibronectin type-III" evidence="3">
    <location>
        <begin position="102"/>
        <end position="194"/>
    </location>
</feature>
<keyword evidence="1" id="KW-0677">Repeat</keyword>
<dbReference type="InterPro" id="IPR003961">
    <property type="entry name" value="FN3_dom"/>
</dbReference>
<feature type="domain" description="Ig-like" evidence="2">
    <location>
        <begin position="1"/>
        <end position="90"/>
    </location>
</feature>
<evidence type="ECO:0000259" key="2">
    <source>
        <dbReference type="PROSITE" id="PS50835"/>
    </source>
</evidence>
<dbReference type="PROSITE" id="PS50835">
    <property type="entry name" value="IG_LIKE"/>
    <property type="match status" value="1"/>
</dbReference>
<evidence type="ECO:0000313" key="4">
    <source>
        <dbReference type="EMBL" id="JAT88971.1"/>
    </source>
</evidence>